<evidence type="ECO:0000313" key="1">
    <source>
        <dbReference type="EMBL" id="ESV54844.1"/>
    </source>
</evidence>
<gene>
    <name evidence="1" type="ORF">SAG0136_06285</name>
</gene>
<dbReference type="EMBL" id="ANQC01000092">
    <property type="protein sequence ID" value="ESV54844.1"/>
    <property type="molecule type" value="Genomic_DNA"/>
</dbReference>
<proteinExistence type="predicted"/>
<protein>
    <submittedName>
        <fullName evidence="1">Uncharacterized protein</fullName>
    </submittedName>
</protein>
<name>V6Z5I0_STRAG</name>
<comment type="caution">
    <text evidence="1">The sequence shown here is derived from an EMBL/GenBank/DDBJ whole genome shotgun (WGS) entry which is preliminary data.</text>
</comment>
<reference evidence="1 2" key="1">
    <citation type="submission" date="2013-05" db="EMBL/GenBank/DDBJ databases">
        <authorList>
            <person name="Richards V.P."/>
            <person name="Durkin S.A.S."/>
            <person name="Kim M."/>
            <person name="Pavinski Bitar P.D."/>
            <person name="Stanhope M.J."/>
            <person name="Town C.D."/>
            <person name="Venter J.C."/>
        </authorList>
    </citation>
    <scope>NUCLEOTIDE SEQUENCE [LARGE SCALE GENOMIC DNA]</scope>
    <source>
        <strain evidence="1 2">LMG 14747</strain>
    </source>
</reference>
<evidence type="ECO:0000313" key="2">
    <source>
        <dbReference type="Proteomes" id="UP000018482"/>
    </source>
</evidence>
<dbReference type="AlphaFoldDB" id="V6Z5I0"/>
<organism evidence="1 2">
    <name type="scientific">Streptococcus agalactiae LMG 14747</name>
    <dbReference type="NCBI Taxonomy" id="1154860"/>
    <lineage>
        <taxon>Bacteria</taxon>
        <taxon>Bacillati</taxon>
        <taxon>Bacillota</taxon>
        <taxon>Bacilli</taxon>
        <taxon>Lactobacillales</taxon>
        <taxon>Streptococcaceae</taxon>
        <taxon>Streptococcus</taxon>
    </lineage>
</organism>
<sequence>MTTTLEETLISYLFDLTDDAKLKPNETNMALSRQGIMVVLQEELPSLEGIDDLYEAAKTTINILAKWNDSEYETAKALLIREGKLPADWLREKGVSPA</sequence>
<accession>V6Z5I0</accession>
<dbReference type="Proteomes" id="UP000018482">
    <property type="component" value="Unassembled WGS sequence"/>
</dbReference>